<dbReference type="InterPro" id="IPR008920">
    <property type="entry name" value="TF_FadR/GntR_C"/>
</dbReference>
<evidence type="ECO:0000313" key="7">
    <source>
        <dbReference type="Proteomes" id="UP000596977"/>
    </source>
</evidence>
<feature type="domain" description="HTH gntR-type" evidence="5">
    <location>
        <begin position="19"/>
        <end position="89"/>
    </location>
</feature>
<sequence>MTGTMNELTPLASPAPMRRKRTDEIVDAIKKTIVEHGLQPGDRLPQERELIEQYAASKGTIREALKALEVQGLIRIRTGPGGGAFIETMSEQRAMSLLSNYLFAKNMTIGDIYALRKVLEPLVAVSAMTNIDDAGYKRLTDIIAIYDHEPADAQERWDQRMAELDFHAVVAEYADNALLAFTCRFLQTLLKELAVCRDIYRQPKPVLRQQGIAYQRELLEAMKAGDSTRVHQIMADHMAYAETAMLDLQAELTGDFLHDPVARGRGERRRKVVS</sequence>
<dbReference type="Pfam" id="PF07729">
    <property type="entry name" value="FCD"/>
    <property type="match status" value="1"/>
</dbReference>
<dbReference type="GO" id="GO:0003677">
    <property type="term" value="F:DNA binding"/>
    <property type="evidence" value="ECO:0007669"/>
    <property type="project" value="UniProtKB-KW"/>
</dbReference>
<dbReference type="InterPro" id="IPR036390">
    <property type="entry name" value="WH_DNA-bd_sf"/>
</dbReference>
<dbReference type="PROSITE" id="PS50949">
    <property type="entry name" value="HTH_GNTR"/>
    <property type="match status" value="1"/>
</dbReference>
<dbReference type="AlphaFoldDB" id="A0A916R7I3"/>
<dbReference type="PANTHER" id="PTHR43537">
    <property type="entry name" value="TRANSCRIPTIONAL REGULATOR, GNTR FAMILY"/>
    <property type="match status" value="1"/>
</dbReference>
<dbReference type="Gene3D" id="1.10.10.10">
    <property type="entry name" value="Winged helix-like DNA-binding domain superfamily/Winged helix DNA-binding domain"/>
    <property type="match status" value="1"/>
</dbReference>
<dbReference type="Proteomes" id="UP000596977">
    <property type="component" value="Unassembled WGS sequence"/>
</dbReference>
<dbReference type="InterPro" id="IPR000524">
    <property type="entry name" value="Tscrpt_reg_HTH_GntR"/>
</dbReference>
<evidence type="ECO:0000256" key="1">
    <source>
        <dbReference type="ARBA" id="ARBA00023015"/>
    </source>
</evidence>
<protein>
    <submittedName>
        <fullName evidence="6">GntR family transcriptional regulator</fullName>
    </submittedName>
</protein>
<evidence type="ECO:0000313" key="6">
    <source>
        <dbReference type="EMBL" id="GGA39520.1"/>
    </source>
</evidence>
<proteinExistence type="predicted"/>
<feature type="region of interest" description="Disordered" evidence="4">
    <location>
        <begin position="1"/>
        <end position="20"/>
    </location>
</feature>
<dbReference type="CDD" id="cd07377">
    <property type="entry name" value="WHTH_GntR"/>
    <property type="match status" value="1"/>
</dbReference>
<gene>
    <name evidence="6" type="ORF">GCM10011499_06250</name>
</gene>
<organism evidence="6 7">
    <name type="scientific">Pelagibacterium lentulum</name>
    <dbReference type="NCBI Taxonomy" id="2029865"/>
    <lineage>
        <taxon>Bacteria</taxon>
        <taxon>Pseudomonadati</taxon>
        <taxon>Pseudomonadota</taxon>
        <taxon>Alphaproteobacteria</taxon>
        <taxon>Hyphomicrobiales</taxon>
        <taxon>Devosiaceae</taxon>
        <taxon>Pelagibacterium</taxon>
    </lineage>
</organism>
<dbReference type="Gene3D" id="1.20.120.530">
    <property type="entry name" value="GntR ligand-binding domain-like"/>
    <property type="match status" value="1"/>
</dbReference>
<keyword evidence="2" id="KW-0238">DNA-binding</keyword>
<dbReference type="EMBL" id="BMKB01000001">
    <property type="protein sequence ID" value="GGA39520.1"/>
    <property type="molecule type" value="Genomic_DNA"/>
</dbReference>
<keyword evidence="3" id="KW-0804">Transcription</keyword>
<evidence type="ECO:0000256" key="4">
    <source>
        <dbReference type="SAM" id="MobiDB-lite"/>
    </source>
</evidence>
<evidence type="ECO:0000256" key="3">
    <source>
        <dbReference type="ARBA" id="ARBA00023163"/>
    </source>
</evidence>
<dbReference type="SUPFAM" id="SSF48008">
    <property type="entry name" value="GntR ligand-binding domain-like"/>
    <property type="match status" value="1"/>
</dbReference>
<reference evidence="6 7" key="1">
    <citation type="journal article" date="2014" name="Int. J. Syst. Evol. Microbiol.">
        <title>Complete genome sequence of Corynebacterium casei LMG S-19264T (=DSM 44701T), isolated from a smear-ripened cheese.</title>
        <authorList>
            <consortium name="US DOE Joint Genome Institute (JGI-PGF)"/>
            <person name="Walter F."/>
            <person name="Albersmeier A."/>
            <person name="Kalinowski J."/>
            <person name="Ruckert C."/>
        </authorList>
    </citation>
    <scope>NUCLEOTIDE SEQUENCE [LARGE SCALE GENOMIC DNA]</scope>
    <source>
        <strain evidence="6 7">CGMCC 1.15896</strain>
    </source>
</reference>
<keyword evidence="1" id="KW-0805">Transcription regulation</keyword>
<comment type="caution">
    <text evidence="6">The sequence shown here is derived from an EMBL/GenBank/DDBJ whole genome shotgun (WGS) entry which is preliminary data.</text>
</comment>
<keyword evidence="7" id="KW-1185">Reference proteome</keyword>
<name>A0A916R7I3_9HYPH</name>
<dbReference type="GO" id="GO:0003700">
    <property type="term" value="F:DNA-binding transcription factor activity"/>
    <property type="evidence" value="ECO:0007669"/>
    <property type="project" value="InterPro"/>
</dbReference>
<evidence type="ECO:0000256" key="2">
    <source>
        <dbReference type="ARBA" id="ARBA00023125"/>
    </source>
</evidence>
<accession>A0A916R7I3</accession>
<evidence type="ECO:0000259" key="5">
    <source>
        <dbReference type="PROSITE" id="PS50949"/>
    </source>
</evidence>
<dbReference type="InterPro" id="IPR011711">
    <property type="entry name" value="GntR_C"/>
</dbReference>
<dbReference type="InterPro" id="IPR036388">
    <property type="entry name" value="WH-like_DNA-bd_sf"/>
</dbReference>
<dbReference type="SMART" id="SM00895">
    <property type="entry name" value="FCD"/>
    <property type="match status" value="1"/>
</dbReference>
<dbReference type="SUPFAM" id="SSF46785">
    <property type="entry name" value="Winged helix' DNA-binding domain"/>
    <property type="match status" value="1"/>
</dbReference>
<dbReference type="PRINTS" id="PR00035">
    <property type="entry name" value="HTHGNTR"/>
</dbReference>
<dbReference type="SMART" id="SM00345">
    <property type="entry name" value="HTH_GNTR"/>
    <property type="match status" value="1"/>
</dbReference>
<dbReference type="PANTHER" id="PTHR43537:SF5">
    <property type="entry name" value="UXU OPERON TRANSCRIPTIONAL REGULATOR"/>
    <property type="match status" value="1"/>
</dbReference>
<dbReference type="Pfam" id="PF00392">
    <property type="entry name" value="GntR"/>
    <property type="match status" value="1"/>
</dbReference>